<evidence type="ECO:0000313" key="3">
    <source>
        <dbReference type="Proteomes" id="UP000305067"/>
    </source>
</evidence>
<feature type="chain" id="PRO_5023109392" description="Hydrophobic surface binding protein A-domain-containing protein" evidence="1">
    <location>
        <begin position="20"/>
        <end position="171"/>
    </location>
</feature>
<dbReference type="AlphaFoldDB" id="A0A5C3QAR0"/>
<dbReference type="Pfam" id="PF12296">
    <property type="entry name" value="HsbA"/>
    <property type="match status" value="1"/>
</dbReference>
<dbReference type="Proteomes" id="UP000305067">
    <property type="component" value="Unassembled WGS sequence"/>
</dbReference>
<evidence type="ECO:0008006" key="4">
    <source>
        <dbReference type="Google" id="ProtNLM"/>
    </source>
</evidence>
<dbReference type="PANTHER" id="PTHR38123">
    <property type="entry name" value="CELL WALL SERINE-THREONINE-RICH GALACTOMANNOPROTEIN MP1 (AFU_ORTHOLOGUE AFUA_4G03240)"/>
    <property type="match status" value="1"/>
</dbReference>
<dbReference type="PANTHER" id="PTHR38123:SF1">
    <property type="entry name" value="HYDROPHOBIC SURFACE BINDING PROTEIN"/>
    <property type="match status" value="1"/>
</dbReference>
<dbReference type="GO" id="GO:0005576">
    <property type="term" value="C:extracellular region"/>
    <property type="evidence" value="ECO:0007669"/>
    <property type="project" value="TreeGrafter"/>
</dbReference>
<gene>
    <name evidence="2" type="ORF">BDV98DRAFT_598485</name>
</gene>
<evidence type="ECO:0000256" key="1">
    <source>
        <dbReference type="SAM" id="SignalP"/>
    </source>
</evidence>
<keyword evidence="3" id="KW-1185">Reference proteome</keyword>
<dbReference type="InterPro" id="IPR021054">
    <property type="entry name" value="Cell_wall_mannoprotein_1"/>
</dbReference>
<dbReference type="OrthoDB" id="3485059at2759"/>
<name>A0A5C3QAR0_9AGAR</name>
<organism evidence="2 3">
    <name type="scientific">Pterulicium gracile</name>
    <dbReference type="NCBI Taxonomy" id="1884261"/>
    <lineage>
        <taxon>Eukaryota</taxon>
        <taxon>Fungi</taxon>
        <taxon>Dikarya</taxon>
        <taxon>Basidiomycota</taxon>
        <taxon>Agaricomycotina</taxon>
        <taxon>Agaricomycetes</taxon>
        <taxon>Agaricomycetidae</taxon>
        <taxon>Agaricales</taxon>
        <taxon>Pleurotineae</taxon>
        <taxon>Pterulaceae</taxon>
        <taxon>Pterulicium</taxon>
    </lineage>
</organism>
<sequence>MVKLTSIFFSAALVVSVLANPLVGRGLPELQADFTTIKSQATALEARITRYPNSTGSLADARAIHTATVNLDNTIKKTTGCVAQSTAAIAGVEDFEPVIIKALRELINKKQSFVRNGSTATVKSDLTSFADNCAKLGGALVGITHPSKQQQAQAAYGRFETAFDAAIAAYS</sequence>
<evidence type="ECO:0000313" key="2">
    <source>
        <dbReference type="EMBL" id="TFK95553.1"/>
    </source>
</evidence>
<accession>A0A5C3QAR0</accession>
<dbReference type="Gene3D" id="1.20.1280.140">
    <property type="match status" value="1"/>
</dbReference>
<proteinExistence type="predicted"/>
<dbReference type="EMBL" id="ML178881">
    <property type="protein sequence ID" value="TFK95553.1"/>
    <property type="molecule type" value="Genomic_DNA"/>
</dbReference>
<protein>
    <recommendedName>
        <fullName evidence="4">Hydrophobic surface binding protein A-domain-containing protein</fullName>
    </recommendedName>
</protein>
<keyword evidence="1" id="KW-0732">Signal</keyword>
<reference evidence="2 3" key="1">
    <citation type="journal article" date="2019" name="Nat. Ecol. Evol.">
        <title>Megaphylogeny resolves global patterns of mushroom evolution.</title>
        <authorList>
            <person name="Varga T."/>
            <person name="Krizsan K."/>
            <person name="Foldi C."/>
            <person name="Dima B."/>
            <person name="Sanchez-Garcia M."/>
            <person name="Sanchez-Ramirez S."/>
            <person name="Szollosi G.J."/>
            <person name="Szarkandi J.G."/>
            <person name="Papp V."/>
            <person name="Albert L."/>
            <person name="Andreopoulos W."/>
            <person name="Angelini C."/>
            <person name="Antonin V."/>
            <person name="Barry K.W."/>
            <person name="Bougher N.L."/>
            <person name="Buchanan P."/>
            <person name="Buyck B."/>
            <person name="Bense V."/>
            <person name="Catcheside P."/>
            <person name="Chovatia M."/>
            <person name="Cooper J."/>
            <person name="Damon W."/>
            <person name="Desjardin D."/>
            <person name="Finy P."/>
            <person name="Geml J."/>
            <person name="Haridas S."/>
            <person name="Hughes K."/>
            <person name="Justo A."/>
            <person name="Karasinski D."/>
            <person name="Kautmanova I."/>
            <person name="Kiss B."/>
            <person name="Kocsube S."/>
            <person name="Kotiranta H."/>
            <person name="LaButti K.M."/>
            <person name="Lechner B.E."/>
            <person name="Liimatainen K."/>
            <person name="Lipzen A."/>
            <person name="Lukacs Z."/>
            <person name="Mihaltcheva S."/>
            <person name="Morgado L.N."/>
            <person name="Niskanen T."/>
            <person name="Noordeloos M.E."/>
            <person name="Ohm R.A."/>
            <person name="Ortiz-Santana B."/>
            <person name="Ovrebo C."/>
            <person name="Racz N."/>
            <person name="Riley R."/>
            <person name="Savchenko A."/>
            <person name="Shiryaev A."/>
            <person name="Soop K."/>
            <person name="Spirin V."/>
            <person name="Szebenyi C."/>
            <person name="Tomsovsky M."/>
            <person name="Tulloss R.E."/>
            <person name="Uehling J."/>
            <person name="Grigoriev I.V."/>
            <person name="Vagvolgyi C."/>
            <person name="Papp T."/>
            <person name="Martin F.M."/>
            <person name="Miettinen O."/>
            <person name="Hibbett D.S."/>
            <person name="Nagy L.G."/>
        </authorList>
    </citation>
    <scope>NUCLEOTIDE SEQUENCE [LARGE SCALE GENOMIC DNA]</scope>
    <source>
        <strain evidence="2 3">CBS 309.79</strain>
    </source>
</reference>
<feature type="signal peptide" evidence="1">
    <location>
        <begin position="1"/>
        <end position="19"/>
    </location>
</feature>